<evidence type="ECO:0000259" key="25">
    <source>
        <dbReference type="Pfam" id="PF00316"/>
    </source>
</evidence>
<evidence type="ECO:0000256" key="23">
    <source>
        <dbReference type="ARBA" id="ARBA00043165"/>
    </source>
</evidence>
<evidence type="ECO:0000313" key="27">
    <source>
        <dbReference type="EMBL" id="VDO21787.1"/>
    </source>
</evidence>
<dbReference type="Pfam" id="PF00316">
    <property type="entry name" value="FBPase"/>
    <property type="match status" value="2"/>
</dbReference>
<dbReference type="InterPro" id="IPR020548">
    <property type="entry name" value="Fructose_bisphosphatase_AS"/>
</dbReference>
<evidence type="ECO:0000256" key="4">
    <source>
        <dbReference type="ARBA" id="ARBA00004216"/>
    </source>
</evidence>
<evidence type="ECO:0000256" key="14">
    <source>
        <dbReference type="ARBA" id="ARBA00022842"/>
    </source>
</evidence>
<dbReference type="OMA" id="TDIHERG"/>
<evidence type="ECO:0000256" key="6">
    <source>
        <dbReference type="ARBA" id="ARBA00004742"/>
    </source>
</evidence>
<feature type="domain" description="Fructose-1-6-bisphosphatase class 1 C-terminal" evidence="26">
    <location>
        <begin position="205"/>
        <end position="303"/>
    </location>
</feature>
<dbReference type="SUPFAM" id="SSF56655">
    <property type="entry name" value="Carbohydrate phosphatase"/>
    <property type="match status" value="2"/>
</dbReference>
<dbReference type="Gene3D" id="3.30.540.10">
    <property type="entry name" value="Fructose-1,6-Bisphosphatase, subunit A, domain 1"/>
    <property type="match status" value="2"/>
</dbReference>
<organism evidence="29">
    <name type="scientific">Haemonchus placei</name>
    <name type="common">Barber's pole worm</name>
    <dbReference type="NCBI Taxonomy" id="6290"/>
    <lineage>
        <taxon>Eukaryota</taxon>
        <taxon>Metazoa</taxon>
        <taxon>Ecdysozoa</taxon>
        <taxon>Nematoda</taxon>
        <taxon>Chromadorea</taxon>
        <taxon>Rhabditida</taxon>
        <taxon>Rhabditina</taxon>
        <taxon>Rhabditomorpha</taxon>
        <taxon>Strongyloidea</taxon>
        <taxon>Trichostrongylidae</taxon>
        <taxon>Haemonchus</taxon>
    </lineage>
</organism>
<dbReference type="GO" id="GO:0030388">
    <property type="term" value="P:fructose 1,6-bisphosphate metabolic process"/>
    <property type="evidence" value="ECO:0007669"/>
    <property type="project" value="TreeGrafter"/>
</dbReference>
<evidence type="ECO:0000256" key="20">
    <source>
        <dbReference type="ARBA" id="ARBA00038670"/>
    </source>
</evidence>
<keyword evidence="11" id="KW-0479">Metal-binding</keyword>
<evidence type="ECO:0000256" key="3">
    <source>
        <dbReference type="ARBA" id="ARBA00004123"/>
    </source>
</evidence>
<dbReference type="GO" id="GO:0005634">
    <property type="term" value="C:nucleus"/>
    <property type="evidence" value="ECO:0007669"/>
    <property type="project" value="UniProtKB-SubCell"/>
</dbReference>
<dbReference type="Pfam" id="PF18913">
    <property type="entry name" value="FBPase_C"/>
    <property type="match status" value="2"/>
</dbReference>
<dbReference type="FunFam" id="3.30.540.10:FF:000005">
    <property type="entry name" value="Fructose-1,6-bisphosphatase isozyme 2"/>
    <property type="match status" value="1"/>
</dbReference>
<dbReference type="InterPro" id="IPR044015">
    <property type="entry name" value="FBPase_C_dom"/>
</dbReference>
<keyword evidence="17 24" id="KW-0119">Carbohydrate metabolism</keyword>
<evidence type="ECO:0000259" key="26">
    <source>
        <dbReference type="Pfam" id="PF18913"/>
    </source>
</evidence>
<dbReference type="NCBIfam" id="NF006778">
    <property type="entry name" value="PRK09293.1-1"/>
    <property type="match status" value="1"/>
</dbReference>
<keyword evidence="13" id="KW-0106">Calcium</keyword>
<dbReference type="PANTHER" id="PTHR11556:SF1">
    <property type="entry name" value="FRUCTOSE-BISPHOSPHATASE"/>
    <property type="match status" value="1"/>
</dbReference>
<dbReference type="GO" id="GO:0042132">
    <property type="term" value="F:fructose 1,6-bisphosphate 1-phosphatase activity"/>
    <property type="evidence" value="ECO:0007669"/>
    <property type="project" value="UniProtKB-EC"/>
</dbReference>
<comment type="subunit">
    <text evidence="20">Homotetramer. Interacts with ALDOA; the interaction blocks inhibition by physiological concentrations of AMP and reduces inhibition by Ca(2+). Interacts with alpha-actinin and F-actin.</text>
</comment>
<dbReference type="InterPro" id="IPR028343">
    <property type="entry name" value="FBPtase"/>
</dbReference>
<dbReference type="GO" id="GO:0006094">
    <property type="term" value="P:gluconeogenesis"/>
    <property type="evidence" value="ECO:0007669"/>
    <property type="project" value="UniProtKB-UniPathway"/>
</dbReference>
<evidence type="ECO:0000256" key="11">
    <source>
        <dbReference type="ARBA" id="ARBA00022723"/>
    </source>
</evidence>
<keyword evidence="16" id="KW-0539">Nucleus</keyword>
<dbReference type="OrthoDB" id="10256725at2759"/>
<dbReference type="GO" id="GO:0046872">
    <property type="term" value="F:metal ion binding"/>
    <property type="evidence" value="ECO:0007669"/>
    <property type="project" value="UniProtKB-KW"/>
</dbReference>
<evidence type="ECO:0000256" key="1">
    <source>
        <dbReference type="ARBA" id="ARBA00001273"/>
    </source>
</evidence>
<dbReference type="AlphaFoldDB" id="A0A158QK23"/>
<comment type="catalytic activity">
    <reaction evidence="1">
        <text>beta-D-fructose 1,6-bisphosphate + H2O = beta-D-fructose 6-phosphate + phosphate</text>
        <dbReference type="Rhea" id="RHEA:11064"/>
        <dbReference type="ChEBI" id="CHEBI:15377"/>
        <dbReference type="ChEBI" id="CHEBI:32966"/>
        <dbReference type="ChEBI" id="CHEBI:43474"/>
        <dbReference type="ChEBI" id="CHEBI:57634"/>
        <dbReference type="EC" id="3.1.3.11"/>
    </reaction>
</comment>
<sequence>MSANQYGIETDAMTLQRFVLHEQRKHPSASGDLTNLLTSLSTAFKAISSSVRKAGLAHLYGIAGNTNVQGEEVKKLDVLSNELMINMINSSYTCCAMVSEENDNLIEVEASKQGKYVVTFDPLDGSSNIDCLVSIGTIFGIWKKHKDGPVTREDLLQSGRNMVAAGYCLYGSATMVVLCTGRHVNGFMLDPSIGEFILTHPKMKIPEKGKIYSVNEGYERFWSKGLREYIHSRKHPEPGKKGMVARYVGSMVADVHRTLLYGGVFLYPPTGDAPQGKLRYLYESAPMAFLVEHAGGIAHTGKFSERIISRQIMPAPSAYGFETDSMTLQRFVLAEQRKHPQASGDLTNLLTSLLTAFKAISSAVRKAGLANLYGIAGDTNIQGEEVKKLDVLSNELMINMIRSSYNCGGMVSEENDNSIGEFILTHPHMRIPEKGKIYSINEGYAKHWSKGLTEYIHTRKFPKEGKKAMVQRYVGSMVADIHRTLLYGGIFLYPPTKDAPNGKLRLLYECAPISFLIEQAGGLATTGKTPVLDVVPEDIHQRCPLYMGSKKDIEELLSYIASD</sequence>
<evidence type="ECO:0000256" key="5">
    <source>
        <dbReference type="ARBA" id="ARBA00004282"/>
    </source>
</evidence>
<keyword evidence="14" id="KW-0460">Magnesium</keyword>
<dbReference type="FunFam" id="3.40.190.80:FF:000001">
    <property type="entry name" value="Fructose-1,6-bisphosphatase class 1"/>
    <property type="match status" value="1"/>
</dbReference>
<dbReference type="CDD" id="cd00354">
    <property type="entry name" value="FBPase"/>
    <property type="match status" value="2"/>
</dbReference>
<evidence type="ECO:0000256" key="15">
    <source>
        <dbReference type="ARBA" id="ARBA00022949"/>
    </source>
</evidence>
<evidence type="ECO:0000256" key="16">
    <source>
        <dbReference type="ARBA" id="ARBA00023242"/>
    </source>
</evidence>
<keyword evidence="15" id="KW-0965">Cell junction</keyword>
<evidence type="ECO:0000256" key="13">
    <source>
        <dbReference type="ARBA" id="ARBA00022837"/>
    </source>
</evidence>
<dbReference type="PANTHER" id="PTHR11556">
    <property type="entry name" value="FRUCTOSE-1,6-BISPHOSPHATASE-RELATED"/>
    <property type="match status" value="1"/>
</dbReference>
<dbReference type="EMBL" id="UZAF01016150">
    <property type="protein sequence ID" value="VDO21787.1"/>
    <property type="molecule type" value="Genomic_DNA"/>
</dbReference>
<dbReference type="EC" id="3.1.3.11" evidence="8"/>
<evidence type="ECO:0000313" key="28">
    <source>
        <dbReference type="Proteomes" id="UP000268014"/>
    </source>
</evidence>
<gene>
    <name evidence="27" type="ORF">HPLM_LOCUS3830</name>
</gene>
<evidence type="ECO:0000256" key="2">
    <source>
        <dbReference type="ARBA" id="ARBA00001946"/>
    </source>
</evidence>
<dbReference type="GO" id="GO:0006000">
    <property type="term" value="P:fructose metabolic process"/>
    <property type="evidence" value="ECO:0007669"/>
    <property type="project" value="TreeGrafter"/>
</dbReference>
<keyword evidence="10" id="KW-0597">Phosphoprotein</keyword>
<evidence type="ECO:0000256" key="7">
    <source>
        <dbReference type="ARBA" id="ARBA00010941"/>
    </source>
</evidence>
<keyword evidence="12 24" id="KW-0378">Hydrolase</keyword>
<dbReference type="InterPro" id="IPR000146">
    <property type="entry name" value="FBPase_class-1"/>
</dbReference>
<dbReference type="UniPathway" id="UPA00138"/>
<comment type="function">
    <text evidence="19">Catalyzes the hydrolysis of fructose 1,6-bisphosphate to fructose 6-phosphate in the presence of divalent cations and probably participates in glycogen synthesis from carbohydrate precursors, such as lactate.</text>
</comment>
<evidence type="ECO:0000256" key="24">
    <source>
        <dbReference type="RuleBase" id="RU000508"/>
    </source>
</evidence>
<evidence type="ECO:0000313" key="29">
    <source>
        <dbReference type="WBParaSite" id="HPLM_0000383801-mRNA-1"/>
    </source>
</evidence>
<proteinExistence type="inferred from homology"/>
<dbReference type="Proteomes" id="UP000268014">
    <property type="component" value="Unassembled WGS sequence"/>
</dbReference>
<dbReference type="PRINTS" id="PR00115">
    <property type="entry name" value="F16BPHPHTASE"/>
</dbReference>
<dbReference type="Gene3D" id="3.40.190.80">
    <property type="match status" value="2"/>
</dbReference>
<feature type="domain" description="Fructose-1-6-bisphosphatase class I N-terminal" evidence="25">
    <location>
        <begin position="326"/>
        <end position="418"/>
    </location>
</feature>
<dbReference type="InterPro" id="IPR033391">
    <property type="entry name" value="FBPase_N"/>
</dbReference>
<evidence type="ECO:0000256" key="8">
    <source>
        <dbReference type="ARBA" id="ARBA00013093"/>
    </source>
</evidence>
<evidence type="ECO:0000256" key="9">
    <source>
        <dbReference type="ARBA" id="ARBA00022490"/>
    </source>
</evidence>
<accession>A0A158QK23</accession>
<evidence type="ECO:0000256" key="18">
    <source>
        <dbReference type="ARBA" id="ARBA00032973"/>
    </source>
</evidence>
<keyword evidence="9" id="KW-0963">Cytoplasm</keyword>
<feature type="domain" description="Fructose-1-6-bisphosphatase class I N-terminal" evidence="25">
    <location>
        <begin position="13"/>
        <end position="201"/>
    </location>
</feature>
<dbReference type="GO" id="GO:0006002">
    <property type="term" value="P:fructose 6-phosphate metabolic process"/>
    <property type="evidence" value="ECO:0007669"/>
    <property type="project" value="TreeGrafter"/>
</dbReference>
<name>A0A158QK23_HAEPC</name>
<evidence type="ECO:0000256" key="12">
    <source>
        <dbReference type="ARBA" id="ARBA00022801"/>
    </source>
</evidence>
<dbReference type="HAMAP" id="MF_01855">
    <property type="entry name" value="FBPase_class1"/>
    <property type="match status" value="1"/>
</dbReference>
<dbReference type="GO" id="GO:0070161">
    <property type="term" value="C:anchoring junction"/>
    <property type="evidence" value="ECO:0007669"/>
    <property type="project" value="UniProtKB-SubCell"/>
</dbReference>
<evidence type="ECO:0000256" key="21">
    <source>
        <dbReference type="ARBA" id="ARBA00040321"/>
    </source>
</evidence>
<evidence type="ECO:0000256" key="10">
    <source>
        <dbReference type="ARBA" id="ARBA00022553"/>
    </source>
</evidence>
<dbReference type="GO" id="GO:0005986">
    <property type="term" value="P:sucrose biosynthetic process"/>
    <property type="evidence" value="ECO:0007669"/>
    <property type="project" value="TreeGrafter"/>
</dbReference>
<feature type="domain" description="Fructose-1-6-bisphosphatase class 1 C-terminal" evidence="26">
    <location>
        <begin position="431"/>
        <end position="559"/>
    </location>
</feature>
<evidence type="ECO:0000256" key="17">
    <source>
        <dbReference type="ARBA" id="ARBA00023277"/>
    </source>
</evidence>
<dbReference type="GO" id="GO:0005829">
    <property type="term" value="C:cytosol"/>
    <property type="evidence" value="ECO:0007669"/>
    <property type="project" value="TreeGrafter"/>
</dbReference>
<dbReference type="STRING" id="6290.A0A158QK23"/>
<comment type="cofactor">
    <cofactor evidence="2">
        <name>Mg(2+)</name>
        <dbReference type="ChEBI" id="CHEBI:18420"/>
    </cofactor>
</comment>
<dbReference type="PROSITE" id="PS00124">
    <property type="entry name" value="FBPASE"/>
    <property type="match status" value="2"/>
</dbReference>
<comment type="subcellular location">
    <subcellularLocation>
        <location evidence="5">Cell junction</location>
    </subcellularLocation>
    <subcellularLocation>
        <location evidence="4">Cytoplasm</location>
        <location evidence="4">Myofibril</location>
        <location evidence="4">Sarcomere</location>
        <location evidence="4">Z line</location>
    </subcellularLocation>
    <subcellularLocation>
        <location evidence="3">Nucleus</location>
    </subcellularLocation>
</comment>
<dbReference type="GO" id="GO:0030018">
    <property type="term" value="C:Z disc"/>
    <property type="evidence" value="ECO:0007669"/>
    <property type="project" value="UniProtKB-SubCell"/>
</dbReference>
<reference evidence="27 28" key="2">
    <citation type="submission" date="2018-11" db="EMBL/GenBank/DDBJ databases">
        <authorList>
            <consortium name="Pathogen Informatics"/>
        </authorList>
    </citation>
    <scope>NUCLEOTIDE SEQUENCE [LARGE SCALE GENOMIC DNA]</scope>
    <source>
        <strain evidence="27 28">MHpl1</strain>
    </source>
</reference>
<keyword evidence="28" id="KW-1185">Reference proteome</keyword>
<reference evidence="29" key="1">
    <citation type="submission" date="2016-04" db="UniProtKB">
        <authorList>
            <consortium name="WormBaseParasite"/>
        </authorList>
    </citation>
    <scope>IDENTIFICATION</scope>
</reference>
<protein>
    <recommendedName>
        <fullName evidence="21">Fructose-1,6-bisphosphatase isozyme 2</fullName>
        <ecNumber evidence="8">3.1.3.11</ecNumber>
    </recommendedName>
    <alternativeName>
        <fullName evidence="18">D-fructose-1,6-bisphosphate 1-phosphohydrolase</fullName>
    </alternativeName>
    <alternativeName>
        <fullName evidence="22">D-fructose-1,6-bisphosphate 1-phosphohydrolase 2</fullName>
    </alternativeName>
    <alternativeName>
        <fullName evidence="23">Muscle FBPase</fullName>
    </alternativeName>
</protein>
<comment type="similarity">
    <text evidence="7 24">Belongs to the FBPase class 1 family.</text>
</comment>
<comment type="pathway">
    <text evidence="6">Carbohydrate biosynthesis; gluconeogenesis.</text>
</comment>
<evidence type="ECO:0000256" key="22">
    <source>
        <dbReference type="ARBA" id="ARBA00042757"/>
    </source>
</evidence>
<evidence type="ECO:0000256" key="19">
    <source>
        <dbReference type="ARBA" id="ARBA00037516"/>
    </source>
</evidence>
<dbReference type="WBParaSite" id="HPLM_0000383801-mRNA-1">
    <property type="protein sequence ID" value="HPLM_0000383801-mRNA-1"/>
    <property type="gene ID" value="HPLM_0000383801"/>
</dbReference>